<keyword evidence="2" id="KW-0812">Transmembrane</keyword>
<dbReference type="GO" id="GO:0016020">
    <property type="term" value="C:membrane"/>
    <property type="evidence" value="ECO:0007669"/>
    <property type="project" value="InterPro"/>
</dbReference>
<sequence>MEQKNETKLTIFQKLKDKLDKKLKEAKKDPYKLVLKYVIFFAIITTLILIDQLTKTFIFKWNSSRTGGAWESGDRTDITNLVIIGFRSVGHRGVTVLPWKDNLAVITIVQTFSILIGLGLLFVPFFATKKTVIVFSAFIFAGNFGNMLDRFLFEGGMVKDILFVPFLEKWLNKSLGTFNFADVFILFGAISISIYFIVYEVFFKNSELREKKKEKKKDNKEKVENEN</sequence>
<proteinExistence type="inferred from homology"/>
<gene>
    <name evidence="3" type="ORF">MCSF7_01701</name>
</gene>
<comment type="caution">
    <text evidence="3">The sequence shown here is derived from an EMBL/GenBank/DDBJ whole genome shotgun (WGS) entry which is preliminary data.</text>
</comment>
<dbReference type="eggNOG" id="ENOG5031YHU">
    <property type="taxonomic scope" value="Bacteria"/>
</dbReference>
<dbReference type="InterPro" id="IPR001872">
    <property type="entry name" value="Peptidase_A8"/>
</dbReference>
<dbReference type="Proteomes" id="UP000004978">
    <property type="component" value="Unassembled WGS sequence"/>
</dbReference>
<reference evidence="3 4" key="1">
    <citation type="journal article" date="2013" name="Genome Announc.">
        <title>Genome Sequence of Mycoplasma columbinum Strain SF7.</title>
        <authorList>
            <person name="Guo Z."/>
            <person name="Xu X."/>
            <person name="Zheng Q."/>
            <person name="Li T."/>
            <person name="Kuang S."/>
            <person name="Zhang Z."/>
            <person name="Chen Y."/>
            <person name="Lu X."/>
            <person name="Zhou R."/>
            <person name="Bi D."/>
            <person name="Jin H."/>
        </authorList>
    </citation>
    <scope>NUCLEOTIDE SEQUENCE [LARGE SCALE GENOMIC DNA]</scope>
    <source>
        <strain evidence="3 4">SF7</strain>
    </source>
</reference>
<evidence type="ECO:0000313" key="3">
    <source>
        <dbReference type="EMBL" id="EGV00134.1"/>
    </source>
</evidence>
<dbReference type="RefSeq" id="WP_006608747.1">
    <property type="nucleotide sequence ID" value="NZ_AFXA01000011.1"/>
</dbReference>
<dbReference type="GO" id="GO:0004190">
    <property type="term" value="F:aspartic-type endopeptidase activity"/>
    <property type="evidence" value="ECO:0007669"/>
    <property type="project" value="InterPro"/>
</dbReference>
<feature type="transmembrane region" description="Helical" evidence="2">
    <location>
        <begin position="183"/>
        <end position="203"/>
    </location>
</feature>
<feature type="transmembrane region" description="Helical" evidence="2">
    <location>
        <begin position="33"/>
        <end position="50"/>
    </location>
</feature>
<evidence type="ECO:0000313" key="4">
    <source>
        <dbReference type="Proteomes" id="UP000004978"/>
    </source>
</evidence>
<dbReference type="PRINTS" id="PR00781">
    <property type="entry name" value="LIPOSIGPTASE"/>
</dbReference>
<evidence type="ECO:0000256" key="1">
    <source>
        <dbReference type="RuleBase" id="RU004181"/>
    </source>
</evidence>
<feature type="transmembrane region" description="Helical" evidence="2">
    <location>
        <begin position="132"/>
        <end position="153"/>
    </location>
</feature>
<dbReference type="EMBL" id="AFXA01000011">
    <property type="protein sequence ID" value="EGV00134.1"/>
    <property type="molecule type" value="Genomic_DNA"/>
</dbReference>
<organism evidence="3 4">
    <name type="scientific">Mycoplasmopsis columbina SF7</name>
    <dbReference type="NCBI Taxonomy" id="1037410"/>
    <lineage>
        <taxon>Bacteria</taxon>
        <taxon>Bacillati</taxon>
        <taxon>Mycoplasmatota</taxon>
        <taxon>Mycoplasmoidales</taxon>
        <taxon>Metamycoplasmataceae</taxon>
        <taxon>Mycoplasmopsis</taxon>
    </lineage>
</organism>
<accession>F9UKC9</accession>
<comment type="similarity">
    <text evidence="1">Belongs to the peptidase A8 family.</text>
</comment>
<keyword evidence="2" id="KW-1133">Transmembrane helix</keyword>
<dbReference type="STRING" id="1037410.MCSF7_01701"/>
<keyword evidence="2" id="KW-0472">Membrane</keyword>
<name>F9UKC9_9BACT</name>
<protein>
    <submittedName>
        <fullName evidence="3">Signal peptidase II</fullName>
    </submittedName>
</protein>
<keyword evidence="4" id="KW-1185">Reference proteome</keyword>
<feature type="transmembrane region" description="Helical" evidence="2">
    <location>
        <begin position="103"/>
        <end position="125"/>
    </location>
</feature>
<dbReference type="GO" id="GO:0006508">
    <property type="term" value="P:proteolysis"/>
    <property type="evidence" value="ECO:0007669"/>
    <property type="project" value="InterPro"/>
</dbReference>
<dbReference type="AlphaFoldDB" id="F9UKC9"/>
<evidence type="ECO:0000256" key="2">
    <source>
        <dbReference type="SAM" id="Phobius"/>
    </source>
</evidence>
<dbReference type="Pfam" id="PF01252">
    <property type="entry name" value="Peptidase_A8"/>
    <property type="match status" value="1"/>
</dbReference>